<feature type="transmembrane region" description="Helical" evidence="1">
    <location>
        <begin position="73"/>
        <end position="94"/>
    </location>
</feature>
<dbReference type="NCBIfam" id="TIGR02893">
    <property type="entry name" value="spore_yabQ"/>
    <property type="match status" value="1"/>
</dbReference>
<keyword evidence="1" id="KW-0812">Transmembrane</keyword>
<accession>A0A7R7IBM9</accession>
<feature type="transmembrane region" description="Helical" evidence="1">
    <location>
        <begin position="45"/>
        <end position="67"/>
    </location>
</feature>
<dbReference type="InterPro" id="IPR019074">
    <property type="entry name" value="YabQ"/>
</dbReference>
<dbReference type="Pfam" id="PF09578">
    <property type="entry name" value="Spore_YabQ"/>
    <property type="match status" value="1"/>
</dbReference>
<dbReference type="KEGG" id="ahb:bsdtb5_02790"/>
<dbReference type="Proteomes" id="UP000595897">
    <property type="component" value="Chromosome"/>
</dbReference>
<dbReference type="AlphaFoldDB" id="A0A7R7IBM9"/>
<evidence type="ECO:0000313" key="3">
    <source>
        <dbReference type="Proteomes" id="UP000595897"/>
    </source>
</evidence>
<reference evidence="2 3" key="1">
    <citation type="submission" date="2020-11" db="EMBL/GenBank/DDBJ databases">
        <title>Draft genome sequencing of a Lachnospiraceae strain isolated from anoxic soil subjected to BSD treatment.</title>
        <authorList>
            <person name="Uek A."/>
            <person name="Tonouchi A."/>
        </authorList>
    </citation>
    <scope>NUCLEOTIDE SEQUENCE [LARGE SCALE GENOMIC DNA]</scope>
    <source>
        <strain evidence="2 3">TB5</strain>
    </source>
</reference>
<sequence length="177" mass="20745">MEIVMSEIIGLQAKFFIASVASGIIMLIVYDILRILRRIIEHSKFMVALEDVLFWILSSVFIFMMMYIENDGIIRGFSIMGMLLGMIIYNLLLSKYIVNGISFLLNKIIEIIKKIIYFLLSPFRFVIGKILKFLNFIRKKVVGIIRFVLHKLNKLRKYTIKLLKKIAKTFKISITKR</sequence>
<name>A0A7R7IBM9_9FIRM</name>
<protein>
    <submittedName>
        <fullName evidence="2">Membrane protein</fullName>
    </submittedName>
</protein>
<proteinExistence type="predicted"/>
<organism evidence="2 3">
    <name type="scientific">Anaeromicropila herbilytica</name>
    <dbReference type="NCBI Taxonomy" id="2785025"/>
    <lineage>
        <taxon>Bacteria</taxon>
        <taxon>Bacillati</taxon>
        <taxon>Bacillota</taxon>
        <taxon>Clostridia</taxon>
        <taxon>Lachnospirales</taxon>
        <taxon>Lachnospiraceae</taxon>
        <taxon>Anaeromicropila</taxon>
    </lineage>
</organism>
<gene>
    <name evidence="2" type="ORF">bsdtb5_02790</name>
</gene>
<evidence type="ECO:0000313" key="2">
    <source>
        <dbReference type="EMBL" id="BCN28984.1"/>
    </source>
</evidence>
<feature type="transmembrane region" description="Helical" evidence="1">
    <location>
        <begin position="115"/>
        <end position="137"/>
    </location>
</feature>
<dbReference type="EMBL" id="AP024169">
    <property type="protein sequence ID" value="BCN28984.1"/>
    <property type="molecule type" value="Genomic_DNA"/>
</dbReference>
<feature type="transmembrane region" description="Helical" evidence="1">
    <location>
        <begin position="15"/>
        <end position="33"/>
    </location>
</feature>
<keyword evidence="1" id="KW-0472">Membrane</keyword>
<keyword evidence="3" id="KW-1185">Reference proteome</keyword>
<evidence type="ECO:0000256" key="1">
    <source>
        <dbReference type="SAM" id="Phobius"/>
    </source>
</evidence>
<keyword evidence="1" id="KW-1133">Transmembrane helix</keyword>